<organism evidence="2 3">
    <name type="scientific">Cucumis sativus</name>
    <name type="common">Cucumber</name>
    <dbReference type="NCBI Taxonomy" id="3659"/>
    <lineage>
        <taxon>Eukaryota</taxon>
        <taxon>Viridiplantae</taxon>
        <taxon>Streptophyta</taxon>
        <taxon>Embryophyta</taxon>
        <taxon>Tracheophyta</taxon>
        <taxon>Spermatophyta</taxon>
        <taxon>Magnoliopsida</taxon>
        <taxon>eudicotyledons</taxon>
        <taxon>Gunneridae</taxon>
        <taxon>Pentapetalae</taxon>
        <taxon>rosids</taxon>
        <taxon>fabids</taxon>
        <taxon>Cucurbitales</taxon>
        <taxon>Cucurbitaceae</taxon>
        <taxon>Benincaseae</taxon>
        <taxon>Cucumis</taxon>
    </lineage>
</organism>
<gene>
    <name evidence="2" type="ORF">Csa_4G642280</name>
</gene>
<keyword evidence="3" id="KW-1185">Reference proteome</keyword>
<name>A0A0A0L3R0_CUCSA</name>
<evidence type="ECO:0000313" key="3">
    <source>
        <dbReference type="Proteomes" id="UP000029981"/>
    </source>
</evidence>
<dbReference type="Proteomes" id="UP000029981">
    <property type="component" value="Chromosome 4"/>
</dbReference>
<evidence type="ECO:0000256" key="1">
    <source>
        <dbReference type="SAM" id="MobiDB-lite"/>
    </source>
</evidence>
<feature type="region of interest" description="Disordered" evidence="1">
    <location>
        <begin position="111"/>
        <end position="132"/>
    </location>
</feature>
<reference evidence="2 3" key="4">
    <citation type="journal article" date="2011" name="BMC Genomics">
        <title>RNA-Seq improves annotation of protein-coding genes in the cucumber genome.</title>
        <authorList>
            <person name="Li Z."/>
            <person name="Zhang Z."/>
            <person name="Yan P."/>
            <person name="Huang S."/>
            <person name="Fei Z."/>
            <person name="Lin K."/>
        </authorList>
    </citation>
    <scope>NUCLEOTIDE SEQUENCE [LARGE SCALE GENOMIC DNA]</scope>
    <source>
        <strain evidence="3">cv. 9930</strain>
    </source>
</reference>
<protein>
    <submittedName>
        <fullName evidence="2">Uncharacterized protein</fullName>
    </submittedName>
</protein>
<reference evidence="2 3" key="2">
    <citation type="journal article" date="2009" name="PLoS ONE">
        <title>An integrated genetic and cytogenetic map of the cucumber genome.</title>
        <authorList>
            <person name="Ren Y."/>
            <person name="Zhang Z."/>
            <person name="Liu J."/>
            <person name="Staub J.E."/>
            <person name="Han Y."/>
            <person name="Cheng Z."/>
            <person name="Li X."/>
            <person name="Lu J."/>
            <person name="Miao H."/>
            <person name="Kang H."/>
            <person name="Xie B."/>
            <person name="Gu X."/>
            <person name="Wang X."/>
            <person name="Du Y."/>
            <person name="Jin W."/>
            <person name="Huang S."/>
        </authorList>
    </citation>
    <scope>NUCLEOTIDE SEQUENCE [LARGE SCALE GENOMIC DNA]</scope>
    <source>
        <strain evidence="3">cv. 9930</strain>
    </source>
</reference>
<sequence length="132" mass="14032">MGSCEAAVVAMSMAKRALEGGFVGETLRKFACAHAIVLAPAAARKNRRGFVIQQVNQPLQLPLLSPASAKHLRATKQSFSPICLHKKLVRRLKPYTLTSADCPLSHQSLEISSSVPGDNSGPGNRRTLGVSG</sequence>
<dbReference type="EMBL" id="CM002925">
    <property type="protein sequence ID" value="KGN55247.1"/>
    <property type="molecule type" value="Genomic_DNA"/>
</dbReference>
<reference evidence="2 3" key="1">
    <citation type="journal article" date="2009" name="Nat. Genet.">
        <title>The genome of the cucumber, Cucumis sativus L.</title>
        <authorList>
            <person name="Huang S."/>
            <person name="Li R."/>
            <person name="Zhang Z."/>
            <person name="Li L."/>
            <person name="Gu X."/>
            <person name="Fan W."/>
            <person name="Lucas W.J."/>
            <person name="Wang X."/>
            <person name="Xie B."/>
            <person name="Ni P."/>
            <person name="Ren Y."/>
            <person name="Zhu H."/>
            <person name="Li J."/>
            <person name="Lin K."/>
            <person name="Jin W."/>
            <person name="Fei Z."/>
            <person name="Li G."/>
            <person name="Staub J."/>
            <person name="Kilian A."/>
            <person name="van der Vossen E.A."/>
            <person name="Wu Y."/>
            <person name="Guo J."/>
            <person name="He J."/>
            <person name="Jia Z."/>
            <person name="Ren Y."/>
            <person name="Tian G."/>
            <person name="Lu Y."/>
            <person name="Ruan J."/>
            <person name="Qian W."/>
            <person name="Wang M."/>
            <person name="Huang Q."/>
            <person name="Li B."/>
            <person name="Xuan Z."/>
            <person name="Cao J."/>
            <person name="Asan"/>
            <person name="Wu Z."/>
            <person name="Zhang J."/>
            <person name="Cai Q."/>
            <person name="Bai Y."/>
            <person name="Zhao B."/>
            <person name="Han Y."/>
            <person name="Li Y."/>
            <person name="Li X."/>
            <person name="Wang S."/>
            <person name="Shi Q."/>
            <person name="Liu S."/>
            <person name="Cho W.K."/>
            <person name="Kim J.Y."/>
            <person name="Xu Y."/>
            <person name="Heller-Uszynska K."/>
            <person name="Miao H."/>
            <person name="Cheng Z."/>
            <person name="Zhang S."/>
            <person name="Wu J."/>
            <person name="Yang Y."/>
            <person name="Kang H."/>
            <person name="Li M."/>
            <person name="Liang H."/>
            <person name="Ren X."/>
            <person name="Shi Z."/>
            <person name="Wen M."/>
            <person name="Jian M."/>
            <person name="Yang H."/>
            <person name="Zhang G."/>
            <person name="Yang Z."/>
            <person name="Chen R."/>
            <person name="Liu S."/>
            <person name="Li J."/>
            <person name="Ma L."/>
            <person name="Liu H."/>
            <person name="Zhou Y."/>
            <person name="Zhao J."/>
            <person name="Fang X."/>
            <person name="Li G."/>
            <person name="Fang L."/>
            <person name="Li Y."/>
            <person name="Liu D."/>
            <person name="Zheng H."/>
            <person name="Zhang Y."/>
            <person name="Qin N."/>
            <person name="Li Z."/>
            <person name="Yang G."/>
            <person name="Yang S."/>
            <person name="Bolund L."/>
            <person name="Kristiansen K."/>
            <person name="Zheng H."/>
            <person name="Li S."/>
            <person name="Zhang X."/>
            <person name="Yang H."/>
            <person name="Wang J."/>
            <person name="Sun R."/>
            <person name="Zhang B."/>
            <person name="Jiang S."/>
            <person name="Wang J."/>
            <person name="Du Y."/>
            <person name="Li S."/>
        </authorList>
    </citation>
    <scope>NUCLEOTIDE SEQUENCE [LARGE SCALE GENOMIC DNA]</scope>
    <source>
        <strain evidence="3">cv. 9930</strain>
    </source>
</reference>
<dbReference type="Gramene" id="KGN55247">
    <property type="protein sequence ID" value="KGN55247"/>
    <property type="gene ID" value="Csa_4G642280"/>
</dbReference>
<evidence type="ECO:0000313" key="2">
    <source>
        <dbReference type="EMBL" id="KGN55247.1"/>
    </source>
</evidence>
<dbReference type="AlphaFoldDB" id="A0A0A0L3R0"/>
<reference evidence="2 3" key="3">
    <citation type="journal article" date="2010" name="BMC Genomics">
        <title>Transcriptome sequencing and comparative analysis of cucumber flowers with different sex types.</title>
        <authorList>
            <person name="Guo S."/>
            <person name="Zheng Y."/>
            <person name="Joung J.G."/>
            <person name="Liu S."/>
            <person name="Zhang Z."/>
            <person name="Crasta O.R."/>
            <person name="Sobral B.W."/>
            <person name="Xu Y."/>
            <person name="Huang S."/>
            <person name="Fei Z."/>
        </authorList>
    </citation>
    <scope>NUCLEOTIDE SEQUENCE [LARGE SCALE GENOMIC DNA]</scope>
    <source>
        <strain evidence="3">cv. 9930</strain>
    </source>
</reference>
<proteinExistence type="predicted"/>
<accession>A0A0A0L3R0</accession>